<organism evidence="17 18">
    <name type="scientific">Cymbomonas tetramitiformis</name>
    <dbReference type="NCBI Taxonomy" id="36881"/>
    <lineage>
        <taxon>Eukaryota</taxon>
        <taxon>Viridiplantae</taxon>
        <taxon>Chlorophyta</taxon>
        <taxon>Pyramimonadophyceae</taxon>
        <taxon>Pyramimonadales</taxon>
        <taxon>Pyramimonadaceae</taxon>
        <taxon>Cymbomonas</taxon>
    </lineage>
</organism>
<dbReference type="Proteomes" id="UP001190700">
    <property type="component" value="Unassembled WGS sequence"/>
</dbReference>
<dbReference type="FunFam" id="3.40.50.1000:FF:000014">
    <property type="entry name" value="Phospholipid-transporting ATPase"/>
    <property type="match status" value="1"/>
</dbReference>
<evidence type="ECO:0000256" key="1">
    <source>
        <dbReference type="ARBA" id="ARBA00004141"/>
    </source>
</evidence>
<feature type="region of interest" description="Disordered" evidence="15">
    <location>
        <begin position="913"/>
        <end position="969"/>
    </location>
</feature>
<keyword evidence="18" id="KW-1185">Reference proteome</keyword>
<dbReference type="GO" id="GO:0005524">
    <property type="term" value="F:ATP binding"/>
    <property type="evidence" value="ECO:0007669"/>
    <property type="project" value="UniProtKB-UniRule"/>
</dbReference>
<feature type="compositionally biased region" description="Low complexity" evidence="15">
    <location>
        <begin position="720"/>
        <end position="745"/>
    </location>
</feature>
<comment type="caution">
    <text evidence="17">The sequence shown here is derived from an EMBL/GenBank/DDBJ whole genome shotgun (WGS) entry which is preliminary data.</text>
</comment>
<dbReference type="EC" id="7.6.2.1" evidence="14"/>
<feature type="transmembrane region" description="Helical" evidence="14">
    <location>
        <begin position="499"/>
        <end position="518"/>
    </location>
</feature>
<dbReference type="GO" id="GO:0140326">
    <property type="term" value="F:ATPase-coupled intramembrane lipid transporter activity"/>
    <property type="evidence" value="ECO:0007669"/>
    <property type="project" value="UniProtKB-EC"/>
</dbReference>
<dbReference type="Gene3D" id="3.40.50.1000">
    <property type="entry name" value="HAD superfamily/HAD-like"/>
    <property type="match status" value="1"/>
</dbReference>
<dbReference type="InterPro" id="IPR023299">
    <property type="entry name" value="ATPase_P-typ_cyto_dom_N"/>
</dbReference>
<name>A0AAE0GPT3_9CHLO</name>
<feature type="binding site" evidence="12">
    <location>
        <position position="182"/>
    </location>
    <ligand>
        <name>ATP</name>
        <dbReference type="ChEBI" id="CHEBI:30616"/>
    </ligand>
</feature>
<sequence>MTQELGFFFNKRTTTAVSFIQRMSVKGVLKEVELSYEILAILEFNSTRKRMSLVCKAPDGKLILFCKGADSVIYERLKATDNPYKDVTLEHLAEFASAGLRTLCLAYAEIDEKFFFEWQRKYLDAKTSMQDREAKVDAAAELIEKDLILLGATAIEDKLQEGVPDTIAQLAKAGIGLWMLTGDKVETAINIGFACSLLWNESSQYIIQTEVPEVEQIIASGASKAQINEKLVQVIHAQLKEALAEIGETEKTDPHAHNAVIIDGRALTFALMEECAQTFLALGKRCQSVICCRVSPRQKADVTMLVKEDGMITLGIGDGANDVGMIQAAHVGVGISGQEGMQAALASDYAIGQFRFLGRLLLVHGRYSYKRIARMITYFFYKNVVFGFSLLWFNGLAYFSGQLIYDDVFSSTYNVLFTSLPVLAIGIFDQDVSPAMAMAFPQLYKECSQNTYFTNKVKAVWFLNGMYQSVLLTFCVLAAYHGVLNTNGKIGGMVATGTALYTCIVITVNLQLALVVNYWNIFTHLSIFITLFGWFVFVLCYGALPIEYSLEIKDIMPEVLFPQPAFWLLIPGVLLMAVLPDLAIRVVRREWYPCDYQVIQEREKGHGKEQDLEQKSIPAPRRQSSIKAKPLYLGGVTPSAPEMLGYFAQLEAENADTPTRFSLGDQQEPVVGTVVGNVDLEMMKRLRSKAKAVKNAAMFLKTTANSMNMLVGSPLGGRPGSPSDPGKSPFSKAAEAATSKASPSPLRLATPANLTNRPNPAVQDSLSFIPETEAPVASMPAPLLALEDKRDRPFERQRAETEYAAPTRRGSDDPDTDNLKSLVGAVMNADKMALAIGAGGLDPAVSPDSLSTQRSLERSLSAQHSLERSLSAQHSWWRNEFELSDDANYALVDFSCNSGMQLETVAAVRPGEASGAELDAGTSSRGEEDVARSPGTNPSDVILFPRGEARGEPPKAPKDAHMISNPLHDFDDLQESVLITQPSVDPKAHT</sequence>
<comment type="subcellular location">
    <subcellularLocation>
        <location evidence="1 14">Membrane</location>
        <topology evidence="1 14">Multi-pass membrane protein</topology>
    </subcellularLocation>
</comment>
<feature type="transmembrane region" description="Helical" evidence="14">
    <location>
        <begin position="459"/>
        <end position="479"/>
    </location>
</feature>
<feature type="transmembrane region" description="Helical" evidence="14">
    <location>
        <begin position="564"/>
        <end position="584"/>
    </location>
</feature>
<dbReference type="Gene3D" id="3.40.1110.10">
    <property type="entry name" value="Calcium-transporting ATPase, cytoplasmic domain N"/>
    <property type="match status" value="1"/>
</dbReference>
<comment type="catalytic activity">
    <reaction evidence="11 14">
        <text>ATP + H2O + phospholipidSide 1 = ADP + phosphate + phospholipidSide 2.</text>
        <dbReference type="EC" id="7.6.2.1"/>
    </reaction>
</comment>
<evidence type="ECO:0000256" key="5">
    <source>
        <dbReference type="ARBA" id="ARBA00022741"/>
    </source>
</evidence>
<evidence type="ECO:0000313" key="18">
    <source>
        <dbReference type="Proteomes" id="UP001190700"/>
    </source>
</evidence>
<feature type="binding site" evidence="13">
    <location>
        <position position="322"/>
    </location>
    <ligand>
        <name>Mg(2+)</name>
        <dbReference type="ChEBI" id="CHEBI:18420"/>
    </ligand>
</feature>
<dbReference type="EMBL" id="LGRX02003601">
    <property type="protein sequence ID" value="KAK3281983.1"/>
    <property type="molecule type" value="Genomic_DNA"/>
</dbReference>
<feature type="binding site" evidence="12">
    <location>
        <position position="44"/>
    </location>
    <ligand>
        <name>ATP</name>
        <dbReference type="ChEBI" id="CHEBI:30616"/>
    </ligand>
</feature>
<evidence type="ECO:0000313" key="17">
    <source>
        <dbReference type="EMBL" id="KAK3281983.1"/>
    </source>
</evidence>
<dbReference type="SUPFAM" id="SSF56784">
    <property type="entry name" value="HAD-like"/>
    <property type="match status" value="1"/>
</dbReference>
<keyword evidence="8 14" id="KW-1278">Translocase</keyword>
<comment type="similarity">
    <text evidence="2 14">Belongs to the cation transport ATPase (P-type) (TC 3.A.3) family. Type IV subfamily.</text>
</comment>
<evidence type="ECO:0000256" key="14">
    <source>
        <dbReference type="RuleBase" id="RU362033"/>
    </source>
</evidence>
<gene>
    <name evidence="17" type="ORF">CYMTET_10263</name>
</gene>
<dbReference type="GO" id="GO:0000287">
    <property type="term" value="F:magnesium ion binding"/>
    <property type="evidence" value="ECO:0007669"/>
    <property type="project" value="UniProtKB-UniRule"/>
</dbReference>
<evidence type="ECO:0000256" key="4">
    <source>
        <dbReference type="ARBA" id="ARBA00022723"/>
    </source>
</evidence>
<keyword evidence="4 13" id="KW-0479">Metal-binding</keyword>
<feature type="compositionally biased region" description="Basic and acidic residues" evidence="15">
    <location>
        <begin position="787"/>
        <end position="801"/>
    </location>
</feature>
<dbReference type="AlphaFoldDB" id="A0AAE0GPT3"/>
<evidence type="ECO:0000256" key="3">
    <source>
        <dbReference type="ARBA" id="ARBA00022692"/>
    </source>
</evidence>
<dbReference type="NCBIfam" id="TIGR01652">
    <property type="entry name" value="ATPase-Plipid"/>
    <property type="match status" value="1"/>
</dbReference>
<dbReference type="InterPro" id="IPR032630">
    <property type="entry name" value="P_typ_ATPase_c"/>
</dbReference>
<dbReference type="InterPro" id="IPR006539">
    <property type="entry name" value="P-type_ATPase_IV"/>
</dbReference>
<keyword evidence="9 14" id="KW-1133">Transmembrane helix</keyword>
<dbReference type="InterPro" id="IPR036412">
    <property type="entry name" value="HAD-like_sf"/>
</dbReference>
<dbReference type="PANTHER" id="PTHR24092:SF150">
    <property type="entry name" value="PHOSPHOLIPID-TRANSPORTING ATPASE"/>
    <property type="match status" value="1"/>
</dbReference>
<feature type="binding site" evidence="12">
    <location>
        <position position="181"/>
    </location>
    <ligand>
        <name>ATP</name>
        <dbReference type="ChEBI" id="CHEBI:30616"/>
    </ligand>
</feature>
<dbReference type="InterPro" id="IPR023298">
    <property type="entry name" value="ATPase_P-typ_TM_dom_sf"/>
</dbReference>
<keyword evidence="5 12" id="KW-0547">Nucleotide-binding</keyword>
<feature type="binding site" evidence="12">
    <location>
        <position position="183"/>
    </location>
    <ligand>
        <name>ATP</name>
        <dbReference type="ChEBI" id="CHEBI:30616"/>
    </ligand>
</feature>
<keyword evidence="6 12" id="KW-0067">ATP-binding</keyword>
<feature type="binding site" evidence="12">
    <location>
        <position position="101"/>
    </location>
    <ligand>
        <name>ATP</name>
        <dbReference type="ChEBI" id="CHEBI:30616"/>
    </ligand>
</feature>
<evidence type="ECO:0000256" key="12">
    <source>
        <dbReference type="PIRSR" id="PIRSR606539-2"/>
    </source>
</evidence>
<dbReference type="GO" id="GO:0016887">
    <property type="term" value="F:ATP hydrolysis activity"/>
    <property type="evidence" value="ECO:0007669"/>
    <property type="project" value="InterPro"/>
</dbReference>
<proteinExistence type="inferred from homology"/>
<dbReference type="PANTHER" id="PTHR24092">
    <property type="entry name" value="PROBABLE PHOSPHOLIPID-TRANSPORTING ATPASE"/>
    <property type="match status" value="1"/>
</dbReference>
<evidence type="ECO:0000256" key="8">
    <source>
        <dbReference type="ARBA" id="ARBA00022967"/>
    </source>
</evidence>
<keyword evidence="10 14" id="KW-0472">Membrane</keyword>
<feature type="binding site" evidence="12">
    <location>
        <position position="322"/>
    </location>
    <ligand>
        <name>ATP</name>
        <dbReference type="ChEBI" id="CHEBI:30616"/>
    </ligand>
</feature>
<dbReference type="InterPro" id="IPR023214">
    <property type="entry name" value="HAD_sf"/>
</dbReference>
<evidence type="ECO:0000256" key="7">
    <source>
        <dbReference type="ARBA" id="ARBA00022842"/>
    </source>
</evidence>
<dbReference type="NCBIfam" id="TIGR01494">
    <property type="entry name" value="ATPase_P-type"/>
    <property type="match status" value="1"/>
</dbReference>
<evidence type="ECO:0000256" key="10">
    <source>
        <dbReference type="ARBA" id="ARBA00023136"/>
    </source>
</evidence>
<feature type="region of interest" description="Disordered" evidence="15">
    <location>
        <begin position="710"/>
        <end position="761"/>
    </location>
</feature>
<feature type="domain" description="P-type ATPase C-terminal" evidence="16">
    <location>
        <begin position="344"/>
        <end position="593"/>
    </location>
</feature>
<dbReference type="Pfam" id="PF13246">
    <property type="entry name" value="Cation_ATPase"/>
    <property type="match status" value="1"/>
</dbReference>
<evidence type="ECO:0000256" key="15">
    <source>
        <dbReference type="SAM" id="MobiDB-lite"/>
    </source>
</evidence>
<evidence type="ECO:0000256" key="9">
    <source>
        <dbReference type="ARBA" id="ARBA00022989"/>
    </source>
</evidence>
<dbReference type="InterPro" id="IPR001757">
    <property type="entry name" value="P_typ_ATPase"/>
</dbReference>
<dbReference type="GO" id="GO:0005886">
    <property type="term" value="C:plasma membrane"/>
    <property type="evidence" value="ECO:0007669"/>
    <property type="project" value="TreeGrafter"/>
</dbReference>
<evidence type="ECO:0000256" key="13">
    <source>
        <dbReference type="PIRSR" id="PIRSR606539-3"/>
    </source>
</evidence>
<evidence type="ECO:0000256" key="11">
    <source>
        <dbReference type="ARBA" id="ARBA00034036"/>
    </source>
</evidence>
<accession>A0AAE0GPT3</accession>
<feature type="region of interest" description="Disordered" evidence="15">
    <location>
        <begin position="787"/>
        <end position="817"/>
    </location>
</feature>
<dbReference type="SUPFAM" id="SSF81660">
    <property type="entry name" value="Metal cation-transporting ATPase, ATP-binding domain N"/>
    <property type="match status" value="1"/>
</dbReference>
<evidence type="ECO:0000256" key="6">
    <source>
        <dbReference type="ARBA" id="ARBA00022840"/>
    </source>
</evidence>
<keyword evidence="7 13" id="KW-0460">Magnesium</keyword>
<feature type="transmembrane region" description="Helical" evidence="14">
    <location>
        <begin position="411"/>
        <end position="428"/>
    </location>
</feature>
<dbReference type="GO" id="GO:0045332">
    <property type="term" value="P:phospholipid translocation"/>
    <property type="evidence" value="ECO:0007669"/>
    <property type="project" value="TreeGrafter"/>
</dbReference>
<dbReference type="Pfam" id="PF16212">
    <property type="entry name" value="PhoLip_ATPase_C"/>
    <property type="match status" value="1"/>
</dbReference>
<feature type="compositionally biased region" description="Basic and acidic residues" evidence="15">
    <location>
        <begin position="947"/>
        <end position="961"/>
    </location>
</feature>
<evidence type="ECO:0000256" key="2">
    <source>
        <dbReference type="ARBA" id="ARBA00008109"/>
    </source>
</evidence>
<dbReference type="SUPFAM" id="SSF81665">
    <property type="entry name" value="Calcium ATPase, transmembrane domain M"/>
    <property type="match status" value="1"/>
</dbReference>
<protein>
    <recommendedName>
        <fullName evidence="14">Phospholipid-transporting ATPase</fullName>
        <ecNumber evidence="14">7.6.2.1</ecNumber>
    </recommendedName>
</protein>
<feature type="transmembrane region" description="Helical" evidence="14">
    <location>
        <begin position="525"/>
        <end position="544"/>
    </location>
</feature>
<feature type="binding site" evidence="12">
    <location>
        <position position="67"/>
    </location>
    <ligand>
        <name>ATP</name>
        <dbReference type="ChEBI" id="CHEBI:30616"/>
    </ligand>
</feature>
<evidence type="ECO:0000259" key="16">
    <source>
        <dbReference type="Pfam" id="PF16212"/>
    </source>
</evidence>
<feature type="binding site" evidence="12">
    <location>
        <position position="299"/>
    </location>
    <ligand>
        <name>ATP</name>
        <dbReference type="ChEBI" id="CHEBI:30616"/>
    </ligand>
</feature>
<comment type="cofactor">
    <cofactor evidence="13">
        <name>Mg(2+)</name>
        <dbReference type="ChEBI" id="CHEBI:18420"/>
    </cofactor>
</comment>
<feature type="compositionally biased region" description="Polar residues" evidence="15">
    <location>
        <begin position="752"/>
        <end position="761"/>
    </location>
</feature>
<feature type="transmembrane region" description="Helical" evidence="14">
    <location>
        <begin position="379"/>
        <end position="399"/>
    </location>
</feature>
<feature type="binding site" evidence="12">
    <location>
        <position position="321"/>
    </location>
    <ligand>
        <name>ATP</name>
        <dbReference type="ChEBI" id="CHEBI:30616"/>
    </ligand>
</feature>
<feature type="binding site" evidence="13">
    <location>
        <position position="318"/>
    </location>
    <ligand>
        <name>Mg(2+)</name>
        <dbReference type="ChEBI" id="CHEBI:18420"/>
    </ligand>
</feature>
<feature type="binding site" evidence="12">
    <location>
        <position position="293"/>
    </location>
    <ligand>
        <name>ATP</name>
        <dbReference type="ChEBI" id="CHEBI:30616"/>
    </ligand>
</feature>
<reference evidence="17 18" key="1">
    <citation type="journal article" date="2015" name="Genome Biol. Evol.">
        <title>Comparative Genomics of a Bacterivorous Green Alga Reveals Evolutionary Causalities and Consequences of Phago-Mixotrophic Mode of Nutrition.</title>
        <authorList>
            <person name="Burns J.A."/>
            <person name="Paasch A."/>
            <person name="Narechania A."/>
            <person name="Kim E."/>
        </authorList>
    </citation>
    <scope>NUCLEOTIDE SEQUENCE [LARGE SCALE GENOMIC DNA]</scope>
    <source>
        <strain evidence="17 18">PLY_AMNH</strain>
    </source>
</reference>
<keyword evidence="3 14" id="KW-0812">Transmembrane</keyword>